<evidence type="ECO:0000313" key="2">
    <source>
        <dbReference type="Proteomes" id="UP001500582"/>
    </source>
</evidence>
<evidence type="ECO:0008006" key="3">
    <source>
        <dbReference type="Google" id="ProtNLM"/>
    </source>
</evidence>
<name>A0ABP8G992_9SPHI</name>
<organism evidence="1 2">
    <name type="scientific">Mucilaginibacter gynuensis</name>
    <dbReference type="NCBI Taxonomy" id="1302236"/>
    <lineage>
        <taxon>Bacteria</taxon>
        <taxon>Pseudomonadati</taxon>
        <taxon>Bacteroidota</taxon>
        <taxon>Sphingobacteriia</taxon>
        <taxon>Sphingobacteriales</taxon>
        <taxon>Sphingobacteriaceae</taxon>
        <taxon>Mucilaginibacter</taxon>
    </lineage>
</organism>
<sequence length="233" mass="26481">MKMKPLKIFILGIFAVLTFYSCKKDYVIGGSLFEAKVNMSTYDYLKTNHKFDTLLIMIDKMNLKDDVNKSGTFFAFTNYSIHAYVNLVQNQKRVQGDENLVFTFDSLELTPQSPLRDSLKAYMFKDRIAYDNLDVKGKYVAANDGEKRLIQLRPTTDYTSGVFTTLPKYIFFTKLVLTEDGKPLPNDIDGVAALNDDQFLSTLCQTTGIITTTGTLHVLSDNHTFTYFGDKNN</sequence>
<reference evidence="2" key="1">
    <citation type="journal article" date="2019" name="Int. J. Syst. Evol. Microbiol.">
        <title>The Global Catalogue of Microorganisms (GCM) 10K type strain sequencing project: providing services to taxonomists for standard genome sequencing and annotation.</title>
        <authorList>
            <consortium name="The Broad Institute Genomics Platform"/>
            <consortium name="The Broad Institute Genome Sequencing Center for Infectious Disease"/>
            <person name="Wu L."/>
            <person name="Ma J."/>
        </authorList>
    </citation>
    <scope>NUCLEOTIDE SEQUENCE [LARGE SCALE GENOMIC DNA]</scope>
    <source>
        <strain evidence="2">JCM 17705</strain>
    </source>
</reference>
<dbReference type="EMBL" id="BAABFT010000004">
    <property type="protein sequence ID" value="GAA4319984.1"/>
    <property type="molecule type" value="Genomic_DNA"/>
</dbReference>
<proteinExistence type="predicted"/>
<accession>A0ABP8G992</accession>
<protein>
    <recommendedName>
        <fullName evidence="3">Fasciclin domain-containing protein</fullName>
    </recommendedName>
</protein>
<dbReference type="PROSITE" id="PS51257">
    <property type="entry name" value="PROKAR_LIPOPROTEIN"/>
    <property type="match status" value="1"/>
</dbReference>
<dbReference type="Proteomes" id="UP001500582">
    <property type="component" value="Unassembled WGS sequence"/>
</dbReference>
<gene>
    <name evidence="1" type="ORF">GCM10023149_19000</name>
</gene>
<evidence type="ECO:0000313" key="1">
    <source>
        <dbReference type="EMBL" id="GAA4319984.1"/>
    </source>
</evidence>
<keyword evidence="2" id="KW-1185">Reference proteome</keyword>
<comment type="caution">
    <text evidence="1">The sequence shown here is derived from an EMBL/GenBank/DDBJ whole genome shotgun (WGS) entry which is preliminary data.</text>
</comment>